<organism evidence="2">
    <name type="scientific">Arundo donax</name>
    <name type="common">Giant reed</name>
    <name type="synonym">Donax arundinaceus</name>
    <dbReference type="NCBI Taxonomy" id="35708"/>
    <lineage>
        <taxon>Eukaryota</taxon>
        <taxon>Viridiplantae</taxon>
        <taxon>Streptophyta</taxon>
        <taxon>Embryophyta</taxon>
        <taxon>Tracheophyta</taxon>
        <taxon>Spermatophyta</taxon>
        <taxon>Magnoliopsida</taxon>
        <taxon>Liliopsida</taxon>
        <taxon>Poales</taxon>
        <taxon>Poaceae</taxon>
        <taxon>PACMAD clade</taxon>
        <taxon>Arundinoideae</taxon>
        <taxon>Arundineae</taxon>
        <taxon>Arundo</taxon>
    </lineage>
</organism>
<evidence type="ECO:0000313" key="2">
    <source>
        <dbReference type="EMBL" id="JAE20369.1"/>
    </source>
</evidence>
<name>A0A0A9GA83_ARUDO</name>
<proteinExistence type="predicted"/>
<evidence type="ECO:0000256" key="1">
    <source>
        <dbReference type="SAM" id="MobiDB-lite"/>
    </source>
</evidence>
<feature type="region of interest" description="Disordered" evidence="1">
    <location>
        <begin position="1"/>
        <end position="37"/>
    </location>
</feature>
<protein>
    <submittedName>
        <fullName evidence="2">Cesa11</fullName>
    </submittedName>
</protein>
<dbReference type="EMBL" id="GBRH01177527">
    <property type="protein sequence ID" value="JAE20369.1"/>
    <property type="molecule type" value="Transcribed_RNA"/>
</dbReference>
<sequence>MATREPKPGRRWKATTPAAACARGSPWAVTSAITRMK</sequence>
<reference evidence="2" key="1">
    <citation type="submission" date="2014-09" db="EMBL/GenBank/DDBJ databases">
        <authorList>
            <person name="Magalhaes I.L.F."/>
            <person name="Oliveira U."/>
            <person name="Santos F.R."/>
            <person name="Vidigal T.H.D.A."/>
            <person name="Brescovit A.D."/>
            <person name="Santos A.J."/>
        </authorList>
    </citation>
    <scope>NUCLEOTIDE SEQUENCE</scope>
    <source>
        <tissue evidence="2">Shoot tissue taken approximately 20 cm above the soil surface</tissue>
    </source>
</reference>
<dbReference type="AlphaFoldDB" id="A0A0A9GA83"/>
<accession>A0A0A9GA83</accession>
<reference evidence="2" key="2">
    <citation type="journal article" date="2015" name="Data Brief">
        <title>Shoot transcriptome of the giant reed, Arundo donax.</title>
        <authorList>
            <person name="Barrero R.A."/>
            <person name="Guerrero F.D."/>
            <person name="Moolhuijzen P."/>
            <person name="Goolsby J.A."/>
            <person name="Tidwell J."/>
            <person name="Bellgard S.E."/>
            <person name="Bellgard M.I."/>
        </authorList>
    </citation>
    <scope>NUCLEOTIDE SEQUENCE</scope>
    <source>
        <tissue evidence="2">Shoot tissue taken approximately 20 cm above the soil surface</tissue>
    </source>
</reference>